<protein>
    <submittedName>
        <fullName evidence="2">HAD family hydrolase</fullName>
    </submittedName>
</protein>
<reference evidence="2" key="1">
    <citation type="journal article" date="2020" name="mSystems">
        <title>Genome- and Community-Level Interaction Insights into Carbon Utilization and Element Cycling Functions of Hydrothermarchaeota in Hydrothermal Sediment.</title>
        <authorList>
            <person name="Zhou Z."/>
            <person name="Liu Y."/>
            <person name="Xu W."/>
            <person name="Pan J."/>
            <person name="Luo Z.H."/>
            <person name="Li M."/>
        </authorList>
    </citation>
    <scope>NUCLEOTIDE SEQUENCE [LARGE SCALE GENOMIC DNA]</scope>
    <source>
        <strain evidence="2">HyVt-185</strain>
    </source>
</reference>
<dbReference type="GO" id="GO:0005524">
    <property type="term" value="F:ATP binding"/>
    <property type="evidence" value="ECO:0007669"/>
    <property type="project" value="InterPro"/>
</dbReference>
<organism evidence="2">
    <name type="scientific">Candidatus Syntropharchaeum butanivorans</name>
    <dbReference type="NCBI Taxonomy" id="1839936"/>
    <lineage>
        <taxon>Archaea</taxon>
        <taxon>Methanobacteriati</taxon>
        <taxon>Methanobacteriota</taxon>
        <taxon>Stenosarchaea group</taxon>
        <taxon>Methanomicrobia</taxon>
        <taxon>Methanosarcinales</taxon>
        <taxon>ANME-2 cluster</taxon>
        <taxon>Candidatus Syntropharchaeum</taxon>
    </lineage>
</organism>
<dbReference type="InterPro" id="IPR023214">
    <property type="entry name" value="HAD_sf"/>
</dbReference>
<comment type="caution">
    <text evidence="2">The sequence shown here is derived from an EMBL/GenBank/DDBJ whole genome shotgun (WGS) entry which is preliminary data.</text>
</comment>
<name>A0A7C0X355_9EURY</name>
<dbReference type="GO" id="GO:0016020">
    <property type="term" value="C:membrane"/>
    <property type="evidence" value="ECO:0007669"/>
    <property type="project" value="InterPro"/>
</dbReference>
<feature type="non-terminal residue" evidence="2">
    <location>
        <position position="65"/>
    </location>
</feature>
<dbReference type="GO" id="GO:0016887">
    <property type="term" value="F:ATP hydrolysis activity"/>
    <property type="evidence" value="ECO:0007669"/>
    <property type="project" value="InterPro"/>
</dbReference>
<accession>A0A7C0X355</accession>
<dbReference type="InterPro" id="IPR036412">
    <property type="entry name" value="HAD-like_sf"/>
</dbReference>
<gene>
    <name evidence="2" type="ORF">ENG09_04620</name>
</gene>
<dbReference type="NCBIfam" id="TIGR01494">
    <property type="entry name" value="ATPase_P-type"/>
    <property type="match status" value="1"/>
</dbReference>
<dbReference type="SUPFAM" id="SSF56784">
    <property type="entry name" value="HAD-like"/>
    <property type="match status" value="1"/>
</dbReference>
<keyword evidence="2" id="KW-0378">Hydrolase</keyword>
<keyword evidence="1" id="KW-0479">Metal-binding</keyword>
<sequence length="65" mass="6975">MMLTGDNERTAKAIGREVGIDRVIAEVLPQRKADEVKKLQKEGRVVAFVGDGINDAPALVEADIG</sequence>
<dbReference type="Gene3D" id="3.40.50.1000">
    <property type="entry name" value="HAD superfamily/HAD-like"/>
    <property type="match status" value="1"/>
</dbReference>
<dbReference type="EMBL" id="DQZR01000197">
    <property type="protein sequence ID" value="HDM36516.1"/>
    <property type="molecule type" value="Genomic_DNA"/>
</dbReference>
<evidence type="ECO:0000256" key="1">
    <source>
        <dbReference type="ARBA" id="ARBA00022723"/>
    </source>
</evidence>
<dbReference type="AlphaFoldDB" id="A0A7C0X355"/>
<dbReference type="Pfam" id="PF00702">
    <property type="entry name" value="Hydrolase"/>
    <property type="match status" value="1"/>
</dbReference>
<dbReference type="Proteomes" id="UP000885863">
    <property type="component" value="Unassembled WGS sequence"/>
</dbReference>
<dbReference type="PANTHER" id="PTHR46594:SF4">
    <property type="entry name" value="P-TYPE CATION-TRANSPORTING ATPASE"/>
    <property type="match status" value="1"/>
</dbReference>
<dbReference type="PRINTS" id="PR00120">
    <property type="entry name" value="HATPASE"/>
</dbReference>
<evidence type="ECO:0000313" key="2">
    <source>
        <dbReference type="EMBL" id="HDM36516.1"/>
    </source>
</evidence>
<proteinExistence type="predicted"/>
<dbReference type="PANTHER" id="PTHR46594">
    <property type="entry name" value="P-TYPE CATION-TRANSPORTING ATPASE"/>
    <property type="match status" value="1"/>
</dbReference>
<dbReference type="GO" id="GO:0046872">
    <property type="term" value="F:metal ion binding"/>
    <property type="evidence" value="ECO:0007669"/>
    <property type="project" value="UniProtKB-KW"/>
</dbReference>
<dbReference type="InterPro" id="IPR001757">
    <property type="entry name" value="P_typ_ATPase"/>
</dbReference>